<evidence type="ECO:0000313" key="2">
    <source>
        <dbReference type="EMBL" id="CAF4253910.1"/>
    </source>
</evidence>
<organism evidence="2 3">
    <name type="scientific">Rotaria sordida</name>
    <dbReference type="NCBI Taxonomy" id="392033"/>
    <lineage>
        <taxon>Eukaryota</taxon>
        <taxon>Metazoa</taxon>
        <taxon>Spiralia</taxon>
        <taxon>Gnathifera</taxon>
        <taxon>Rotifera</taxon>
        <taxon>Eurotatoria</taxon>
        <taxon>Bdelloidea</taxon>
        <taxon>Philodinida</taxon>
        <taxon>Philodinidae</taxon>
        <taxon>Rotaria</taxon>
    </lineage>
</organism>
<reference evidence="2" key="1">
    <citation type="submission" date="2021-02" db="EMBL/GenBank/DDBJ databases">
        <authorList>
            <person name="Nowell W R."/>
        </authorList>
    </citation>
    <scope>NUCLEOTIDE SEQUENCE</scope>
</reference>
<accession>A0A820F000</accession>
<feature type="repeat" description="TPR" evidence="1">
    <location>
        <begin position="19"/>
        <end position="52"/>
    </location>
</feature>
<evidence type="ECO:0000256" key="1">
    <source>
        <dbReference type="PROSITE-ProRule" id="PRU00339"/>
    </source>
</evidence>
<dbReference type="PROSITE" id="PS50005">
    <property type="entry name" value="TPR"/>
    <property type="match status" value="1"/>
</dbReference>
<name>A0A820F000_9BILA</name>
<dbReference type="Proteomes" id="UP000663836">
    <property type="component" value="Unassembled WGS sequence"/>
</dbReference>
<dbReference type="EMBL" id="CAJOBD010023050">
    <property type="protein sequence ID" value="CAF4253910.1"/>
    <property type="molecule type" value="Genomic_DNA"/>
</dbReference>
<sequence>RNVYLKPKTLVLEWAVERAAACKKIGELYTEHGDIDLARRYYAKAIAINEHLSTSMKNN</sequence>
<proteinExistence type="predicted"/>
<dbReference type="AlphaFoldDB" id="A0A820F000"/>
<keyword evidence="1" id="KW-0802">TPR repeat</keyword>
<feature type="non-terminal residue" evidence="2">
    <location>
        <position position="1"/>
    </location>
</feature>
<comment type="caution">
    <text evidence="2">The sequence shown here is derived from an EMBL/GenBank/DDBJ whole genome shotgun (WGS) entry which is preliminary data.</text>
</comment>
<dbReference type="InterPro" id="IPR019734">
    <property type="entry name" value="TPR_rpt"/>
</dbReference>
<dbReference type="Gene3D" id="1.25.40.10">
    <property type="entry name" value="Tetratricopeptide repeat domain"/>
    <property type="match status" value="1"/>
</dbReference>
<evidence type="ECO:0000313" key="3">
    <source>
        <dbReference type="Proteomes" id="UP000663836"/>
    </source>
</evidence>
<dbReference type="InterPro" id="IPR011990">
    <property type="entry name" value="TPR-like_helical_dom_sf"/>
</dbReference>
<protein>
    <submittedName>
        <fullName evidence="2">Uncharacterized protein</fullName>
    </submittedName>
</protein>
<dbReference type="SMART" id="SM00028">
    <property type="entry name" value="TPR"/>
    <property type="match status" value="1"/>
</dbReference>
<dbReference type="SUPFAM" id="SSF48452">
    <property type="entry name" value="TPR-like"/>
    <property type="match status" value="1"/>
</dbReference>
<gene>
    <name evidence="2" type="ORF">JBS370_LOCUS38821</name>
</gene>